<dbReference type="InterPro" id="IPR037027">
    <property type="entry name" value="YqgF/RNaseH-like_dom_sf"/>
</dbReference>
<dbReference type="GO" id="GO:0004518">
    <property type="term" value="F:nuclease activity"/>
    <property type="evidence" value="ECO:0007669"/>
    <property type="project" value="UniProtKB-KW"/>
</dbReference>
<reference evidence="7" key="1">
    <citation type="submission" date="2017-09" db="EMBL/GenBank/DDBJ databases">
        <title>Depth-based differentiation of microbial function through sediment-hosted aquifers and enrichment of novel symbionts in the deep terrestrial subsurface.</title>
        <authorList>
            <person name="Probst A.J."/>
            <person name="Ladd B."/>
            <person name="Jarett J.K."/>
            <person name="Geller-Mcgrath D.E."/>
            <person name="Sieber C.M.K."/>
            <person name="Emerson J.B."/>
            <person name="Anantharaman K."/>
            <person name="Thomas B.C."/>
            <person name="Malmstrom R."/>
            <person name="Stieglmeier M."/>
            <person name="Klingl A."/>
            <person name="Woyke T."/>
            <person name="Ryan C.M."/>
            <person name="Banfield J.F."/>
        </authorList>
    </citation>
    <scope>NUCLEOTIDE SEQUENCE [LARGE SCALE GENOMIC DNA]</scope>
</reference>
<evidence type="ECO:0000313" key="6">
    <source>
        <dbReference type="EMBL" id="PIS23090.1"/>
    </source>
</evidence>
<keyword evidence="1" id="KW-0963">Cytoplasm</keyword>
<dbReference type="EMBL" id="PEYT01000015">
    <property type="protein sequence ID" value="PIS23090.1"/>
    <property type="molecule type" value="Genomic_DNA"/>
</dbReference>
<dbReference type="InterPro" id="IPR005227">
    <property type="entry name" value="YqgF"/>
</dbReference>
<dbReference type="GO" id="GO:0016787">
    <property type="term" value="F:hydrolase activity"/>
    <property type="evidence" value="ECO:0007669"/>
    <property type="project" value="UniProtKB-KW"/>
</dbReference>
<dbReference type="PANTHER" id="PTHR33317">
    <property type="entry name" value="POLYNUCLEOTIDYL TRANSFERASE, RIBONUCLEASE H-LIKE SUPERFAMILY PROTEIN"/>
    <property type="match status" value="1"/>
</dbReference>
<dbReference type="InterPro" id="IPR012337">
    <property type="entry name" value="RNaseH-like_sf"/>
</dbReference>
<evidence type="ECO:0000256" key="3">
    <source>
        <dbReference type="ARBA" id="ARBA00022722"/>
    </source>
</evidence>
<keyword evidence="4" id="KW-0378">Hydrolase</keyword>
<evidence type="ECO:0000256" key="1">
    <source>
        <dbReference type="ARBA" id="ARBA00022490"/>
    </source>
</evidence>
<dbReference type="Proteomes" id="UP000230340">
    <property type="component" value="Unassembled WGS sequence"/>
</dbReference>
<dbReference type="Gene3D" id="3.30.420.140">
    <property type="entry name" value="YqgF/RNase H-like domain"/>
    <property type="match status" value="1"/>
</dbReference>
<evidence type="ECO:0000259" key="5">
    <source>
        <dbReference type="SMART" id="SM00732"/>
    </source>
</evidence>
<dbReference type="SMART" id="SM00732">
    <property type="entry name" value="YqgFc"/>
    <property type="match status" value="1"/>
</dbReference>
<sequence length="132" mass="14713">MPRYLSIDWGEKHIGLALGVLENGTTGCVIPIKEIATSKWEVAVAEITRQVKESHIEFLVMGNPLSATGLETAGSLKLKRFKGFLERRLKIPVILQNEYFSTQEATGSHSQAAAIILNQYFESYDNDSSRKN</sequence>
<dbReference type="CDD" id="cd16964">
    <property type="entry name" value="YqgF"/>
    <property type="match status" value="1"/>
</dbReference>
<organism evidence="6 7">
    <name type="scientific">candidate division WWE3 bacterium CG08_land_8_20_14_0_20_40_13</name>
    <dbReference type="NCBI Taxonomy" id="1975084"/>
    <lineage>
        <taxon>Bacteria</taxon>
        <taxon>Katanobacteria</taxon>
    </lineage>
</organism>
<accession>A0A2H0XDS0</accession>
<dbReference type="AlphaFoldDB" id="A0A2H0XDS0"/>
<dbReference type="SUPFAM" id="SSF53098">
    <property type="entry name" value="Ribonuclease H-like"/>
    <property type="match status" value="1"/>
</dbReference>
<dbReference type="Pfam" id="PF03652">
    <property type="entry name" value="RuvX"/>
    <property type="match status" value="1"/>
</dbReference>
<dbReference type="GO" id="GO:0005829">
    <property type="term" value="C:cytosol"/>
    <property type="evidence" value="ECO:0007669"/>
    <property type="project" value="TreeGrafter"/>
</dbReference>
<protein>
    <submittedName>
        <fullName evidence="6">Holliday junction resolvase RuvX</fullName>
    </submittedName>
</protein>
<evidence type="ECO:0000313" key="7">
    <source>
        <dbReference type="Proteomes" id="UP000230340"/>
    </source>
</evidence>
<gene>
    <name evidence="6" type="ORF">COT49_01965</name>
</gene>
<evidence type="ECO:0000256" key="4">
    <source>
        <dbReference type="ARBA" id="ARBA00022801"/>
    </source>
</evidence>
<dbReference type="NCBIfam" id="TIGR00250">
    <property type="entry name" value="RNAse_H_YqgF"/>
    <property type="match status" value="1"/>
</dbReference>
<dbReference type="InterPro" id="IPR006641">
    <property type="entry name" value="YqgF/RNaseH-like_dom"/>
</dbReference>
<dbReference type="GO" id="GO:0000967">
    <property type="term" value="P:rRNA 5'-end processing"/>
    <property type="evidence" value="ECO:0007669"/>
    <property type="project" value="TreeGrafter"/>
</dbReference>
<keyword evidence="2" id="KW-0690">Ribosome biogenesis</keyword>
<feature type="domain" description="YqgF/RNase H-like" evidence="5">
    <location>
        <begin position="2"/>
        <end position="105"/>
    </location>
</feature>
<comment type="caution">
    <text evidence="6">The sequence shown here is derived from an EMBL/GenBank/DDBJ whole genome shotgun (WGS) entry which is preliminary data.</text>
</comment>
<keyword evidence="3" id="KW-0540">Nuclease</keyword>
<proteinExistence type="predicted"/>
<name>A0A2H0XDS0_UNCKA</name>
<evidence type="ECO:0000256" key="2">
    <source>
        <dbReference type="ARBA" id="ARBA00022517"/>
    </source>
</evidence>
<dbReference type="PANTHER" id="PTHR33317:SF4">
    <property type="entry name" value="POLYNUCLEOTIDYL TRANSFERASE, RIBONUCLEASE H-LIKE SUPERFAMILY PROTEIN"/>
    <property type="match status" value="1"/>
</dbReference>